<feature type="coiled-coil region" evidence="1">
    <location>
        <begin position="99"/>
        <end position="154"/>
    </location>
</feature>
<keyword evidence="3" id="KW-1185">Reference proteome</keyword>
<keyword evidence="1" id="KW-0175">Coiled coil</keyword>
<organism evidence="2 3">
    <name type="scientific">Abeliophyllum distichum</name>
    <dbReference type="NCBI Taxonomy" id="126358"/>
    <lineage>
        <taxon>Eukaryota</taxon>
        <taxon>Viridiplantae</taxon>
        <taxon>Streptophyta</taxon>
        <taxon>Embryophyta</taxon>
        <taxon>Tracheophyta</taxon>
        <taxon>Spermatophyta</taxon>
        <taxon>Magnoliopsida</taxon>
        <taxon>eudicotyledons</taxon>
        <taxon>Gunneridae</taxon>
        <taxon>Pentapetalae</taxon>
        <taxon>asterids</taxon>
        <taxon>lamiids</taxon>
        <taxon>Lamiales</taxon>
        <taxon>Oleaceae</taxon>
        <taxon>Forsythieae</taxon>
        <taxon>Abeliophyllum</taxon>
    </lineage>
</organism>
<evidence type="ECO:0000313" key="2">
    <source>
        <dbReference type="EMBL" id="KAL2466171.1"/>
    </source>
</evidence>
<evidence type="ECO:0000313" key="3">
    <source>
        <dbReference type="Proteomes" id="UP001604336"/>
    </source>
</evidence>
<dbReference type="AlphaFoldDB" id="A0ABD1PQI0"/>
<dbReference type="Proteomes" id="UP001604336">
    <property type="component" value="Unassembled WGS sequence"/>
</dbReference>
<proteinExistence type="predicted"/>
<name>A0ABD1PQI0_9LAMI</name>
<protein>
    <submittedName>
        <fullName evidence="2">Uncharacterized protein</fullName>
    </submittedName>
</protein>
<accession>A0ABD1PQI0</accession>
<dbReference type="EMBL" id="JBFOLK010000013">
    <property type="protein sequence ID" value="KAL2466171.1"/>
    <property type="molecule type" value="Genomic_DNA"/>
</dbReference>
<reference evidence="3" key="1">
    <citation type="submission" date="2024-07" db="EMBL/GenBank/DDBJ databases">
        <title>Two chromosome-level genome assemblies of Korean endemic species Abeliophyllum distichum and Forsythia ovata (Oleaceae).</title>
        <authorList>
            <person name="Jang H."/>
        </authorList>
    </citation>
    <scope>NUCLEOTIDE SEQUENCE [LARGE SCALE GENOMIC DNA]</scope>
</reference>
<gene>
    <name evidence="2" type="ORF">Adt_42022</name>
</gene>
<comment type="caution">
    <text evidence="2">The sequence shown here is derived from an EMBL/GenBank/DDBJ whole genome shotgun (WGS) entry which is preliminary data.</text>
</comment>
<evidence type="ECO:0000256" key="1">
    <source>
        <dbReference type="SAM" id="Coils"/>
    </source>
</evidence>
<sequence>MESTNSISFDDYQSFITQSFITPVAHVDISIVEEHPHSVDKGKAPASPERQPQVDILPNLLREVPLLPKISDEEVSILLSENVELRAKKTSFVQTVAKKKSLNIDIDSAKSKLNQLSAEIMVEDSILFCLESEIKELQAKIDDYKMRLATKKRNISLEIERTKAMMARYSELVADDPDAVMETLSIVNTRQHSEWSKLRDQMQFVLEELNL</sequence>